<keyword evidence="1" id="KW-1133">Transmembrane helix</keyword>
<protein>
    <recommendedName>
        <fullName evidence="4">Glycosyltransferase family 92 protein</fullName>
    </recommendedName>
</protein>
<proteinExistence type="predicted"/>
<comment type="caution">
    <text evidence="2">The sequence shown here is derived from an EMBL/GenBank/DDBJ whole genome shotgun (WGS) entry which is preliminary data.</text>
</comment>
<keyword evidence="1" id="KW-0812">Transmembrane</keyword>
<accession>A0A1Z5K6J1</accession>
<dbReference type="AlphaFoldDB" id="A0A1Z5K6J1"/>
<evidence type="ECO:0008006" key="4">
    <source>
        <dbReference type="Google" id="ProtNLM"/>
    </source>
</evidence>
<reference evidence="2 3" key="1">
    <citation type="journal article" date="2015" name="Plant Cell">
        <title>Oil accumulation by the oleaginous diatom Fistulifera solaris as revealed by the genome and transcriptome.</title>
        <authorList>
            <person name="Tanaka T."/>
            <person name="Maeda Y."/>
            <person name="Veluchamy A."/>
            <person name="Tanaka M."/>
            <person name="Abida H."/>
            <person name="Marechal E."/>
            <person name="Bowler C."/>
            <person name="Muto M."/>
            <person name="Sunaga Y."/>
            <person name="Tanaka M."/>
            <person name="Yoshino T."/>
            <person name="Taniguchi T."/>
            <person name="Fukuda Y."/>
            <person name="Nemoto M."/>
            <person name="Matsumoto M."/>
            <person name="Wong P.S."/>
            <person name="Aburatani S."/>
            <person name="Fujibuchi W."/>
        </authorList>
    </citation>
    <scope>NUCLEOTIDE SEQUENCE [LARGE SCALE GENOMIC DNA]</scope>
    <source>
        <strain evidence="2 3">JPCC DA0580</strain>
    </source>
</reference>
<evidence type="ECO:0000256" key="1">
    <source>
        <dbReference type="SAM" id="Phobius"/>
    </source>
</evidence>
<name>A0A1Z5K6J1_FISSO</name>
<keyword evidence="3" id="KW-1185">Reference proteome</keyword>
<organism evidence="2 3">
    <name type="scientific">Fistulifera solaris</name>
    <name type="common">Oleaginous diatom</name>
    <dbReference type="NCBI Taxonomy" id="1519565"/>
    <lineage>
        <taxon>Eukaryota</taxon>
        <taxon>Sar</taxon>
        <taxon>Stramenopiles</taxon>
        <taxon>Ochrophyta</taxon>
        <taxon>Bacillariophyta</taxon>
        <taxon>Bacillariophyceae</taxon>
        <taxon>Bacillariophycidae</taxon>
        <taxon>Naviculales</taxon>
        <taxon>Naviculaceae</taxon>
        <taxon>Fistulifera</taxon>
    </lineage>
</organism>
<dbReference type="OrthoDB" id="46657at2759"/>
<dbReference type="InParanoid" id="A0A1Z5K6J1"/>
<gene>
    <name evidence="2" type="ORF">FisN_30Hh036</name>
</gene>
<sequence length="370" mass="42973">MVRRAWFRWVTFLWLIGTAVVHQLYYALYIELVPLPPAQEPSDDEPSFAACLLIKDDNDLLPEWLAYHYTVLPLRRVVIAVDPHSVQDPEPILQRWRQTPLQYTLWQNWDDSSRQNEDKQEQHHHALVHRQNEFIQKCSEHLKQKGAQWTALIDTDEYVIPNRWSLSDEQLIIDGHGPHAIQNVSWHIRQHLPPIGDATTVVDILTKLQSAGLVGSCYTLPRLLVGALENRTCDSASRTTFPQLSTLRYFQHAVKGDFRLNKFGKVFMDLSQLSWSTLPSPRNIHRPYKEYCGPGVVHFPDAFFYLNHYLGSWERYSARSDPRRNREEWEKRAFVDDGSPACESGVSEWLPRFVEMVGSAARARYLLEGT</sequence>
<dbReference type="EMBL" id="BDSP01000173">
    <property type="protein sequence ID" value="GAX21836.1"/>
    <property type="molecule type" value="Genomic_DNA"/>
</dbReference>
<evidence type="ECO:0000313" key="3">
    <source>
        <dbReference type="Proteomes" id="UP000198406"/>
    </source>
</evidence>
<feature type="transmembrane region" description="Helical" evidence="1">
    <location>
        <begin position="12"/>
        <end position="30"/>
    </location>
</feature>
<keyword evidence="1" id="KW-0472">Membrane</keyword>
<dbReference type="Proteomes" id="UP000198406">
    <property type="component" value="Unassembled WGS sequence"/>
</dbReference>
<evidence type="ECO:0000313" key="2">
    <source>
        <dbReference type="EMBL" id="GAX21836.1"/>
    </source>
</evidence>